<feature type="chain" id="PRO_5035275373" description="Lipoprotein" evidence="1">
    <location>
        <begin position="22"/>
        <end position="76"/>
    </location>
</feature>
<keyword evidence="1" id="KW-0732">Signal</keyword>
<gene>
    <name evidence="2" type="ORF">GCM10008066_10450</name>
</gene>
<dbReference type="RefSeq" id="WP_188380205.1">
    <property type="nucleotide sequence ID" value="NZ_BMDI01000001.1"/>
</dbReference>
<dbReference type="EMBL" id="BMDI01000001">
    <property type="protein sequence ID" value="GGI17732.1"/>
    <property type="molecule type" value="Genomic_DNA"/>
</dbReference>
<comment type="caution">
    <text evidence="2">The sequence shown here is derived from an EMBL/GenBank/DDBJ whole genome shotgun (WGS) entry which is preliminary data.</text>
</comment>
<proteinExistence type="predicted"/>
<evidence type="ECO:0000256" key="1">
    <source>
        <dbReference type="SAM" id="SignalP"/>
    </source>
</evidence>
<reference evidence="3" key="1">
    <citation type="journal article" date="2019" name="Int. J. Syst. Evol. Microbiol.">
        <title>The Global Catalogue of Microorganisms (GCM) 10K type strain sequencing project: providing services to taxonomists for standard genome sequencing and annotation.</title>
        <authorList>
            <consortium name="The Broad Institute Genomics Platform"/>
            <consortium name="The Broad Institute Genome Sequencing Center for Infectious Disease"/>
            <person name="Wu L."/>
            <person name="Ma J."/>
        </authorList>
    </citation>
    <scope>NUCLEOTIDE SEQUENCE [LARGE SCALE GENOMIC DNA]</scope>
    <source>
        <strain evidence="3">CCM 2767</strain>
    </source>
</reference>
<accession>A0A8J3AVP3</accession>
<evidence type="ECO:0008006" key="4">
    <source>
        <dbReference type="Google" id="ProtNLM"/>
    </source>
</evidence>
<dbReference type="AlphaFoldDB" id="A0A8J3AVP3"/>
<name>A0A8J3AVP3_9BURK</name>
<evidence type="ECO:0000313" key="2">
    <source>
        <dbReference type="EMBL" id="GGI17732.1"/>
    </source>
</evidence>
<dbReference type="PROSITE" id="PS51257">
    <property type="entry name" value="PROKAR_LIPOPROTEIN"/>
    <property type="match status" value="1"/>
</dbReference>
<dbReference type="Proteomes" id="UP000642180">
    <property type="component" value="Unassembled WGS sequence"/>
</dbReference>
<evidence type="ECO:0000313" key="3">
    <source>
        <dbReference type="Proteomes" id="UP000642180"/>
    </source>
</evidence>
<sequence>MHTKKVLMTVLAGGLLAFGLAACKKAEEGPAERAGKKIDEAATTAAEKIEEVTAKVGEKMQEAGKGIQKAADDAKK</sequence>
<organism evidence="2 3">
    <name type="scientific">Oxalicibacterium faecigallinarum</name>
    <dbReference type="NCBI Taxonomy" id="573741"/>
    <lineage>
        <taxon>Bacteria</taxon>
        <taxon>Pseudomonadati</taxon>
        <taxon>Pseudomonadota</taxon>
        <taxon>Betaproteobacteria</taxon>
        <taxon>Burkholderiales</taxon>
        <taxon>Oxalobacteraceae</taxon>
        <taxon>Oxalicibacterium</taxon>
    </lineage>
</organism>
<protein>
    <recommendedName>
        <fullName evidence="4">Lipoprotein</fullName>
    </recommendedName>
</protein>
<feature type="signal peptide" evidence="1">
    <location>
        <begin position="1"/>
        <end position="21"/>
    </location>
</feature>
<keyword evidence="3" id="KW-1185">Reference proteome</keyword>